<evidence type="ECO:0000256" key="4">
    <source>
        <dbReference type="ARBA" id="ARBA00022692"/>
    </source>
</evidence>
<feature type="domain" description="Cation efflux protein transmembrane" evidence="11">
    <location>
        <begin position="37"/>
        <end position="225"/>
    </location>
</feature>
<comment type="similarity">
    <text evidence="2">Belongs to the cation diffusion facilitator (CDF) transporter (TC 2.A.4) family. SLC30A subfamily.</text>
</comment>
<evidence type="ECO:0000256" key="3">
    <source>
        <dbReference type="ARBA" id="ARBA00022448"/>
    </source>
</evidence>
<dbReference type="Pfam" id="PF16916">
    <property type="entry name" value="ZT_dimer"/>
    <property type="match status" value="1"/>
</dbReference>
<organism evidence="13 14">
    <name type="scientific">Massilia jejuensis</name>
    <dbReference type="NCBI Taxonomy" id="648894"/>
    <lineage>
        <taxon>Bacteria</taxon>
        <taxon>Pseudomonadati</taxon>
        <taxon>Pseudomonadota</taxon>
        <taxon>Betaproteobacteria</taxon>
        <taxon>Burkholderiales</taxon>
        <taxon>Oxalobacteraceae</taxon>
        <taxon>Telluria group</taxon>
        <taxon>Massilia</taxon>
    </lineage>
</organism>
<feature type="transmembrane region" description="Helical" evidence="10">
    <location>
        <begin position="197"/>
        <end position="217"/>
    </location>
</feature>
<dbReference type="InterPro" id="IPR027469">
    <property type="entry name" value="Cation_efflux_TMD_sf"/>
</dbReference>
<evidence type="ECO:0000256" key="1">
    <source>
        <dbReference type="ARBA" id="ARBA00004141"/>
    </source>
</evidence>
<dbReference type="Proteomes" id="UP001596031">
    <property type="component" value="Unassembled WGS sequence"/>
</dbReference>
<dbReference type="EMBL" id="JBHSMS010000039">
    <property type="protein sequence ID" value="MFC5511957.1"/>
    <property type="molecule type" value="Genomic_DNA"/>
</dbReference>
<evidence type="ECO:0000313" key="14">
    <source>
        <dbReference type="Proteomes" id="UP001596031"/>
    </source>
</evidence>
<protein>
    <submittedName>
        <fullName evidence="13">Cation diffusion facilitator family transporter</fullName>
    </submittedName>
</protein>
<feature type="transmembrane region" description="Helical" evidence="10">
    <location>
        <begin position="34"/>
        <end position="55"/>
    </location>
</feature>
<keyword evidence="3" id="KW-0813">Transport</keyword>
<feature type="transmembrane region" description="Helical" evidence="10">
    <location>
        <begin position="67"/>
        <end position="85"/>
    </location>
</feature>
<dbReference type="InterPro" id="IPR050681">
    <property type="entry name" value="CDF/SLC30A"/>
</dbReference>
<keyword evidence="5" id="KW-0862">Zinc</keyword>
<dbReference type="NCBIfam" id="TIGR01297">
    <property type="entry name" value="CDF"/>
    <property type="match status" value="1"/>
</dbReference>
<dbReference type="InterPro" id="IPR058533">
    <property type="entry name" value="Cation_efflux_TM"/>
</dbReference>
<sequence length="326" mass="34823">MSSDHAAPSSEHLHAHLDGDASHGHFIEARSQTALGIALTMTLLFAVIEVVTGFMSNSLALISDAGHMVTDAAALGLALLAQLIAKRPPSSRHSFGFVRAEALAAFVNSLAMLALVAWIVYEAAQRLAHPEPVQGGVVLVVATIGACINLLVAWVLSRETQSINTRAALVNVMGDLLGSVAAIAAGAVIYFTDWVRIDPILSIFVSLLILKSTWGILRESYHFLMEGVPHGIDYLQVGADLAGVEGVLSVHDLHVWDMSPGHPALIGHLEIKDLADWPAVLRRVKEMLLERHGIDHVTLQPEAEGGLPLDPGHCKPALTESGHARR</sequence>
<keyword evidence="14" id="KW-1185">Reference proteome</keyword>
<feature type="domain" description="Cation efflux protein cytoplasmic" evidence="12">
    <location>
        <begin position="229"/>
        <end position="303"/>
    </location>
</feature>
<dbReference type="Pfam" id="PF01545">
    <property type="entry name" value="Cation_efflux"/>
    <property type="match status" value="1"/>
</dbReference>
<evidence type="ECO:0000259" key="12">
    <source>
        <dbReference type="Pfam" id="PF16916"/>
    </source>
</evidence>
<feature type="transmembrane region" description="Helical" evidence="10">
    <location>
        <begin position="133"/>
        <end position="156"/>
    </location>
</feature>
<dbReference type="PANTHER" id="PTHR11562:SF17">
    <property type="entry name" value="RE54080P-RELATED"/>
    <property type="match status" value="1"/>
</dbReference>
<evidence type="ECO:0000256" key="6">
    <source>
        <dbReference type="ARBA" id="ARBA00022989"/>
    </source>
</evidence>
<evidence type="ECO:0000256" key="5">
    <source>
        <dbReference type="ARBA" id="ARBA00022906"/>
    </source>
</evidence>
<feature type="region of interest" description="Disordered" evidence="9">
    <location>
        <begin position="302"/>
        <end position="326"/>
    </location>
</feature>
<keyword evidence="6 10" id="KW-1133">Transmembrane helix</keyword>
<accession>A0ABW0PJZ1</accession>
<evidence type="ECO:0000256" key="2">
    <source>
        <dbReference type="ARBA" id="ARBA00008873"/>
    </source>
</evidence>
<evidence type="ECO:0000256" key="10">
    <source>
        <dbReference type="SAM" id="Phobius"/>
    </source>
</evidence>
<evidence type="ECO:0000256" key="7">
    <source>
        <dbReference type="ARBA" id="ARBA00023065"/>
    </source>
</evidence>
<comment type="subcellular location">
    <subcellularLocation>
        <location evidence="1">Membrane</location>
        <topology evidence="1">Multi-pass membrane protein</topology>
    </subcellularLocation>
</comment>
<comment type="caution">
    <text evidence="13">The sequence shown here is derived from an EMBL/GenBank/DDBJ whole genome shotgun (WGS) entry which is preliminary data.</text>
</comment>
<dbReference type="Gene3D" id="1.20.1510.10">
    <property type="entry name" value="Cation efflux protein transmembrane domain"/>
    <property type="match status" value="1"/>
</dbReference>
<dbReference type="RefSeq" id="WP_379721593.1">
    <property type="nucleotide sequence ID" value="NZ_JBHSMS010000039.1"/>
</dbReference>
<dbReference type="InterPro" id="IPR036837">
    <property type="entry name" value="Cation_efflux_CTD_sf"/>
</dbReference>
<dbReference type="InterPro" id="IPR027470">
    <property type="entry name" value="Cation_efflux_CTD"/>
</dbReference>
<evidence type="ECO:0000256" key="9">
    <source>
        <dbReference type="SAM" id="MobiDB-lite"/>
    </source>
</evidence>
<keyword evidence="7" id="KW-0406">Ion transport</keyword>
<dbReference type="SUPFAM" id="SSF161111">
    <property type="entry name" value="Cation efflux protein transmembrane domain-like"/>
    <property type="match status" value="1"/>
</dbReference>
<reference evidence="14" key="1">
    <citation type="journal article" date="2019" name="Int. J. Syst. Evol. Microbiol.">
        <title>The Global Catalogue of Microorganisms (GCM) 10K type strain sequencing project: providing services to taxonomists for standard genome sequencing and annotation.</title>
        <authorList>
            <consortium name="The Broad Institute Genomics Platform"/>
            <consortium name="The Broad Institute Genome Sequencing Center for Infectious Disease"/>
            <person name="Wu L."/>
            <person name="Ma J."/>
        </authorList>
    </citation>
    <scope>NUCLEOTIDE SEQUENCE [LARGE SCALE GENOMIC DNA]</scope>
    <source>
        <strain evidence="14">CCUG 38813</strain>
    </source>
</reference>
<keyword evidence="4 10" id="KW-0812">Transmembrane</keyword>
<dbReference type="SUPFAM" id="SSF160240">
    <property type="entry name" value="Cation efflux protein cytoplasmic domain-like"/>
    <property type="match status" value="1"/>
</dbReference>
<evidence type="ECO:0000259" key="11">
    <source>
        <dbReference type="Pfam" id="PF01545"/>
    </source>
</evidence>
<proteinExistence type="inferred from homology"/>
<dbReference type="PANTHER" id="PTHR11562">
    <property type="entry name" value="CATION EFFLUX PROTEIN/ ZINC TRANSPORTER"/>
    <property type="match status" value="1"/>
</dbReference>
<evidence type="ECO:0000313" key="13">
    <source>
        <dbReference type="EMBL" id="MFC5511957.1"/>
    </source>
</evidence>
<keyword evidence="8 10" id="KW-0472">Membrane</keyword>
<dbReference type="InterPro" id="IPR002524">
    <property type="entry name" value="Cation_efflux"/>
</dbReference>
<name>A0ABW0PJZ1_9BURK</name>
<gene>
    <name evidence="13" type="ORF">ACFPOU_12580</name>
</gene>
<evidence type="ECO:0000256" key="8">
    <source>
        <dbReference type="ARBA" id="ARBA00023136"/>
    </source>
</evidence>
<feature type="transmembrane region" description="Helical" evidence="10">
    <location>
        <begin position="168"/>
        <end position="191"/>
    </location>
</feature>
<feature type="transmembrane region" description="Helical" evidence="10">
    <location>
        <begin position="97"/>
        <end position="121"/>
    </location>
</feature>
<keyword evidence="5" id="KW-0864">Zinc transport</keyword>